<proteinExistence type="predicted"/>
<evidence type="ECO:0000256" key="2">
    <source>
        <dbReference type="ARBA" id="ARBA00022695"/>
    </source>
</evidence>
<keyword evidence="2" id="KW-0548">Nucleotidyltransferase</keyword>
<dbReference type="InterPro" id="IPR029044">
    <property type="entry name" value="Nucleotide-diphossugar_trans"/>
</dbReference>
<dbReference type="EMBL" id="UINC01006181">
    <property type="protein sequence ID" value="SVA25975.1"/>
    <property type="molecule type" value="Genomic_DNA"/>
</dbReference>
<dbReference type="SUPFAM" id="SSF53448">
    <property type="entry name" value="Nucleotide-diphospho-sugar transferases"/>
    <property type="match status" value="1"/>
</dbReference>
<dbReference type="GO" id="GO:0016779">
    <property type="term" value="F:nucleotidyltransferase activity"/>
    <property type="evidence" value="ECO:0007669"/>
    <property type="project" value="UniProtKB-KW"/>
</dbReference>
<name>A0A381UCL5_9ZZZZ</name>
<dbReference type="Gene3D" id="3.90.550.10">
    <property type="entry name" value="Spore Coat Polysaccharide Biosynthesis Protein SpsA, Chain A"/>
    <property type="match status" value="1"/>
</dbReference>
<dbReference type="Pfam" id="PF12804">
    <property type="entry name" value="NTP_transf_3"/>
    <property type="match status" value="1"/>
</dbReference>
<keyword evidence="1" id="KW-0808">Transferase</keyword>
<dbReference type="PANTHER" id="PTHR43584:SF8">
    <property type="entry name" value="N-ACETYLMURAMATE ALPHA-1-PHOSPHATE URIDYLYLTRANSFERASE"/>
    <property type="match status" value="1"/>
</dbReference>
<evidence type="ECO:0000259" key="3">
    <source>
        <dbReference type="Pfam" id="PF12804"/>
    </source>
</evidence>
<dbReference type="PANTHER" id="PTHR43584">
    <property type="entry name" value="NUCLEOTIDYL TRANSFERASE"/>
    <property type="match status" value="1"/>
</dbReference>
<protein>
    <recommendedName>
        <fullName evidence="3">MobA-like NTP transferase domain-containing protein</fullName>
    </recommendedName>
</protein>
<dbReference type="AlphaFoldDB" id="A0A381UCL5"/>
<dbReference type="InterPro" id="IPR025877">
    <property type="entry name" value="MobA-like_NTP_Trfase"/>
</dbReference>
<sequence length="241" mass="26840">MKCLIIAAGQGSRLRSIAEVKPLIPLRNTPLIERVIDSAMEAGVDDFYVVVGYKSASTRAHLEKVSRSKGTPITIIENKEWERANGISVLKAQPYLKEPFLLMMADHIFDPEIARLLIRQSSNNKGILLAVDEDLENHFVDLDDVTRVLVQEKRIQKIGKGMETYNCFDTGIFLCDPVLFSAIEDSSKEGDDSLSGGVRYLAKQGKANAISINGLFWCDIDDPKNFKQAEEYLSNLAENCA</sequence>
<feature type="domain" description="MobA-like NTP transferase" evidence="3">
    <location>
        <begin position="3"/>
        <end position="139"/>
    </location>
</feature>
<accession>A0A381UCL5</accession>
<dbReference type="InterPro" id="IPR050065">
    <property type="entry name" value="GlmU-like"/>
</dbReference>
<evidence type="ECO:0000313" key="4">
    <source>
        <dbReference type="EMBL" id="SVA25975.1"/>
    </source>
</evidence>
<organism evidence="4">
    <name type="scientific">marine metagenome</name>
    <dbReference type="NCBI Taxonomy" id="408172"/>
    <lineage>
        <taxon>unclassified sequences</taxon>
        <taxon>metagenomes</taxon>
        <taxon>ecological metagenomes</taxon>
    </lineage>
</organism>
<evidence type="ECO:0000256" key="1">
    <source>
        <dbReference type="ARBA" id="ARBA00022679"/>
    </source>
</evidence>
<reference evidence="4" key="1">
    <citation type="submission" date="2018-05" db="EMBL/GenBank/DDBJ databases">
        <authorList>
            <person name="Lanie J.A."/>
            <person name="Ng W.-L."/>
            <person name="Kazmierczak K.M."/>
            <person name="Andrzejewski T.M."/>
            <person name="Davidsen T.M."/>
            <person name="Wayne K.J."/>
            <person name="Tettelin H."/>
            <person name="Glass J.I."/>
            <person name="Rusch D."/>
            <person name="Podicherti R."/>
            <person name="Tsui H.-C.T."/>
            <person name="Winkler M.E."/>
        </authorList>
    </citation>
    <scope>NUCLEOTIDE SEQUENCE</scope>
</reference>
<gene>
    <name evidence="4" type="ORF">METZ01_LOCUS78829</name>
</gene>